<comment type="caution">
    <text evidence="1">The sequence shown here is derived from an EMBL/GenBank/DDBJ whole genome shotgun (WGS) entry which is preliminary data.</text>
</comment>
<accession>A0ACB8REY6</accession>
<evidence type="ECO:0000313" key="2">
    <source>
        <dbReference type="Proteomes" id="UP000814033"/>
    </source>
</evidence>
<dbReference type="EMBL" id="MU276080">
    <property type="protein sequence ID" value="KAI0042166.1"/>
    <property type="molecule type" value="Genomic_DNA"/>
</dbReference>
<evidence type="ECO:0000313" key="1">
    <source>
        <dbReference type="EMBL" id="KAI0042166.1"/>
    </source>
</evidence>
<protein>
    <submittedName>
        <fullName evidence="1">Uncharacterized protein</fullName>
    </submittedName>
</protein>
<reference evidence="1" key="1">
    <citation type="submission" date="2021-02" db="EMBL/GenBank/DDBJ databases">
        <authorList>
            <consortium name="DOE Joint Genome Institute"/>
            <person name="Ahrendt S."/>
            <person name="Looney B.P."/>
            <person name="Miyauchi S."/>
            <person name="Morin E."/>
            <person name="Drula E."/>
            <person name="Courty P.E."/>
            <person name="Chicoki N."/>
            <person name="Fauchery L."/>
            <person name="Kohler A."/>
            <person name="Kuo A."/>
            <person name="Labutti K."/>
            <person name="Pangilinan J."/>
            <person name="Lipzen A."/>
            <person name="Riley R."/>
            <person name="Andreopoulos W."/>
            <person name="He G."/>
            <person name="Johnson J."/>
            <person name="Barry K.W."/>
            <person name="Grigoriev I.V."/>
            <person name="Nagy L."/>
            <person name="Hibbett D."/>
            <person name="Henrissat B."/>
            <person name="Matheny P.B."/>
            <person name="Labbe J."/>
            <person name="Martin F."/>
        </authorList>
    </citation>
    <scope>NUCLEOTIDE SEQUENCE</scope>
    <source>
        <strain evidence="1">FP105234-sp</strain>
    </source>
</reference>
<name>A0ACB8REY6_9AGAM</name>
<organism evidence="1 2">
    <name type="scientific">Auriscalpium vulgare</name>
    <dbReference type="NCBI Taxonomy" id="40419"/>
    <lineage>
        <taxon>Eukaryota</taxon>
        <taxon>Fungi</taxon>
        <taxon>Dikarya</taxon>
        <taxon>Basidiomycota</taxon>
        <taxon>Agaricomycotina</taxon>
        <taxon>Agaricomycetes</taxon>
        <taxon>Russulales</taxon>
        <taxon>Auriscalpiaceae</taxon>
        <taxon>Auriscalpium</taxon>
    </lineage>
</organism>
<reference evidence="1" key="2">
    <citation type="journal article" date="2022" name="New Phytol.">
        <title>Evolutionary transition to the ectomycorrhizal habit in the genomes of a hyperdiverse lineage of mushroom-forming fungi.</title>
        <authorList>
            <person name="Looney B."/>
            <person name="Miyauchi S."/>
            <person name="Morin E."/>
            <person name="Drula E."/>
            <person name="Courty P.E."/>
            <person name="Kohler A."/>
            <person name="Kuo A."/>
            <person name="LaButti K."/>
            <person name="Pangilinan J."/>
            <person name="Lipzen A."/>
            <person name="Riley R."/>
            <person name="Andreopoulos W."/>
            <person name="He G."/>
            <person name="Johnson J."/>
            <person name="Nolan M."/>
            <person name="Tritt A."/>
            <person name="Barry K.W."/>
            <person name="Grigoriev I.V."/>
            <person name="Nagy L.G."/>
            <person name="Hibbett D."/>
            <person name="Henrissat B."/>
            <person name="Matheny P.B."/>
            <person name="Labbe J."/>
            <person name="Martin F.M."/>
        </authorList>
    </citation>
    <scope>NUCLEOTIDE SEQUENCE</scope>
    <source>
        <strain evidence="1">FP105234-sp</strain>
    </source>
</reference>
<gene>
    <name evidence="1" type="ORF">FA95DRAFT_610178</name>
</gene>
<sequence length="244" mass="26942">MISDDHPITACLCVDTEGSHISSHCCLDLATRGSLPACNCRNKRRPRADSEYCQRNRSLERIFPETSNQNLAGGGQILATNIAAFKKLRIHCLDQPSCQQFLSISVRCHAEWTAPRNAPGLTPSPPPQYPAVQLRHLPCANSASPLPRKVGNEGYLTAYFRCIQTSFRSSLHDVAADFSEIGLINACYPRSSPGFMNSVVDSIAQLPMRALRRRARSFPATICCTRTMYTIPATFFAGSFWSSL</sequence>
<keyword evidence="2" id="KW-1185">Reference proteome</keyword>
<dbReference type="Proteomes" id="UP000814033">
    <property type="component" value="Unassembled WGS sequence"/>
</dbReference>
<proteinExistence type="predicted"/>